<dbReference type="OrthoDB" id="581550at2"/>
<dbReference type="InterPro" id="IPR038563">
    <property type="entry name" value="Endonuclease_7_sf"/>
</dbReference>
<dbReference type="SUPFAM" id="SSF54060">
    <property type="entry name" value="His-Me finger endonucleases"/>
    <property type="match status" value="1"/>
</dbReference>
<dbReference type="AlphaFoldDB" id="W9GF20"/>
<reference evidence="3" key="1">
    <citation type="submission" date="2013-08" db="EMBL/GenBank/DDBJ databases">
        <title>Intrasporangium oryzae NRRL B-24470.</title>
        <authorList>
            <person name="Liu H."/>
            <person name="Wang G."/>
        </authorList>
    </citation>
    <scope>NUCLEOTIDE SEQUENCE [LARGE SCALE GENOMIC DNA]</scope>
    <source>
        <strain evidence="3">Q5-1</strain>
    </source>
</reference>
<accession>W9GF20</accession>
<organism evidence="2 3">
    <name type="scientific">Intrasporangium chromatireducens Q5-1</name>
    <dbReference type="NCBI Taxonomy" id="584657"/>
    <lineage>
        <taxon>Bacteria</taxon>
        <taxon>Bacillati</taxon>
        <taxon>Actinomycetota</taxon>
        <taxon>Actinomycetes</taxon>
        <taxon>Micrococcales</taxon>
        <taxon>Intrasporangiaceae</taxon>
        <taxon>Intrasporangium</taxon>
    </lineage>
</organism>
<comment type="caution">
    <text evidence="2">The sequence shown here is derived from an EMBL/GenBank/DDBJ whole genome shotgun (WGS) entry which is preliminary data.</text>
</comment>
<dbReference type="RefSeq" id="WP_081793995.1">
    <property type="nucleotide sequence ID" value="NZ_AWQS01000209.1"/>
</dbReference>
<name>W9GF20_9MICO</name>
<dbReference type="EMBL" id="AWQS01000209">
    <property type="protein sequence ID" value="EWT04640.1"/>
    <property type="molecule type" value="Genomic_DNA"/>
</dbReference>
<evidence type="ECO:0000313" key="2">
    <source>
        <dbReference type="EMBL" id="EWT04640.1"/>
    </source>
</evidence>
<dbReference type="InterPro" id="IPR044925">
    <property type="entry name" value="His-Me_finger_sf"/>
</dbReference>
<dbReference type="Proteomes" id="UP000019494">
    <property type="component" value="Unassembled WGS sequence"/>
</dbReference>
<feature type="region of interest" description="Disordered" evidence="1">
    <location>
        <begin position="149"/>
        <end position="174"/>
    </location>
</feature>
<dbReference type="Pfam" id="PF02945">
    <property type="entry name" value="Endonuclease_7"/>
    <property type="match status" value="1"/>
</dbReference>
<evidence type="ECO:0000313" key="3">
    <source>
        <dbReference type="Proteomes" id="UP000019494"/>
    </source>
</evidence>
<proteinExistence type="predicted"/>
<evidence type="ECO:0008006" key="4">
    <source>
        <dbReference type="Google" id="ProtNLM"/>
    </source>
</evidence>
<keyword evidence="3" id="KW-1185">Reference proteome</keyword>
<sequence length="185" mass="20507">MLRGRYGEDAVVRYDLLYDRQEGRCAICKKEERLVDGDGRRTSLAMDHCHDTGRVRGLLCRSCNGLLGQIGDRPDAIRRFLDYVLSPPGYELPERLEVPEKWANEWGQCQKCGTAAVPHGGGGLCRNCYMRAARASGMPWAEDTRTHVARSAPVGGRSRRQRTESAGAPFCPSSAELRTTVVPRG</sequence>
<dbReference type="Gene3D" id="3.40.1800.10">
    <property type="entry name" value="His-Me finger endonucleases"/>
    <property type="match status" value="1"/>
</dbReference>
<gene>
    <name evidence="2" type="ORF">N864_10650</name>
</gene>
<evidence type="ECO:0000256" key="1">
    <source>
        <dbReference type="SAM" id="MobiDB-lite"/>
    </source>
</evidence>
<dbReference type="InterPro" id="IPR004211">
    <property type="entry name" value="Endonuclease_7"/>
</dbReference>
<protein>
    <recommendedName>
        <fullName evidence="4">Recombination endonuclease VII</fullName>
    </recommendedName>
</protein>